<reference evidence="1 2" key="1">
    <citation type="submission" date="2023-05" db="EMBL/GenBank/DDBJ databases">
        <title>Genome sequence of Pinibacter sp. MAH-24.</title>
        <authorList>
            <person name="Huq M.A."/>
        </authorList>
    </citation>
    <scope>NUCLEOTIDE SEQUENCE [LARGE SCALE GENOMIC DNA]</scope>
    <source>
        <strain evidence="1 2">MAH-24</strain>
    </source>
</reference>
<accession>A0ABT6RBT7</accession>
<evidence type="ECO:0000313" key="2">
    <source>
        <dbReference type="Proteomes" id="UP001226434"/>
    </source>
</evidence>
<name>A0ABT6RBT7_9BACT</name>
<dbReference type="Proteomes" id="UP001226434">
    <property type="component" value="Unassembled WGS sequence"/>
</dbReference>
<protein>
    <submittedName>
        <fullName evidence="1">Uncharacterized protein</fullName>
    </submittedName>
</protein>
<organism evidence="1 2">
    <name type="scientific">Pinibacter soli</name>
    <dbReference type="NCBI Taxonomy" id="3044211"/>
    <lineage>
        <taxon>Bacteria</taxon>
        <taxon>Pseudomonadati</taxon>
        <taxon>Bacteroidota</taxon>
        <taxon>Chitinophagia</taxon>
        <taxon>Chitinophagales</taxon>
        <taxon>Chitinophagaceae</taxon>
        <taxon>Pinibacter</taxon>
    </lineage>
</organism>
<keyword evidence="2" id="KW-1185">Reference proteome</keyword>
<proteinExistence type="predicted"/>
<comment type="caution">
    <text evidence="1">The sequence shown here is derived from an EMBL/GenBank/DDBJ whole genome shotgun (WGS) entry which is preliminary data.</text>
</comment>
<gene>
    <name evidence="1" type="ORF">QJ048_09625</name>
</gene>
<dbReference type="EMBL" id="JASBRG010000005">
    <property type="protein sequence ID" value="MDI3320030.1"/>
    <property type="molecule type" value="Genomic_DNA"/>
</dbReference>
<evidence type="ECO:0000313" key="1">
    <source>
        <dbReference type="EMBL" id="MDI3320030.1"/>
    </source>
</evidence>
<sequence length="119" mass="13116">MNVPNPNQETLQDILPRAQELYPDAVIKKPLIGSETLQIADGKILFVIRKRKEDFVVNVDFSKSIGMTIGRVALGAFGSMIAKSILTSKNKARIEMFNNNFADIVAGIGKEHPEAVAKY</sequence>